<proteinExistence type="inferred from homology"/>
<evidence type="ECO:0000256" key="5">
    <source>
        <dbReference type="ARBA" id="ARBA00023172"/>
    </source>
</evidence>
<name>A0ABM1S1H5_LIMPO</name>
<dbReference type="RefSeq" id="XP_022237480.1">
    <property type="nucleotide sequence ID" value="XM_022381772.1"/>
</dbReference>
<comment type="function">
    <text evidence="8">Required for proper homologous chromosome pairing and efficient cross-over and intragenic recombination during meiosis.</text>
</comment>
<keyword evidence="7" id="KW-0469">Meiosis</keyword>
<evidence type="ECO:0000256" key="6">
    <source>
        <dbReference type="ARBA" id="ARBA00023242"/>
    </source>
</evidence>
<evidence type="ECO:0000259" key="10">
    <source>
        <dbReference type="Pfam" id="PF03962"/>
    </source>
</evidence>
<dbReference type="PIRSF" id="PIRSF026991">
    <property type="entry name" value="Mnd1"/>
    <property type="match status" value="1"/>
</dbReference>
<dbReference type="InterPro" id="IPR005647">
    <property type="entry name" value="Mnd1"/>
</dbReference>
<dbReference type="Pfam" id="PF03962">
    <property type="entry name" value="Mnd1"/>
    <property type="match status" value="1"/>
</dbReference>
<feature type="coiled-coil region" evidence="9">
    <location>
        <begin position="54"/>
        <end position="125"/>
    </location>
</feature>
<evidence type="ECO:0000313" key="13">
    <source>
        <dbReference type="RefSeq" id="XP_022237480.1"/>
    </source>
</evidence>
<comment type="subcellular location">
    <subcellularLocation>
        <location evidence="1 8">Nucleus</location>
    </subcellularLocation>
</comment>
<comment type="similarity">
    <text evidence="2 8">Belongs to the MND1 family.</text>
</comment>
<evidence type="ECO:0000256" key="4">
    <source>
        <dbReference type="ARBA" id="ARBA00023054"/>
    </source>
</evidence>
<evidence type="ECO:0000256" key="7">
    <source>
        <dbReference type="ARBA" id="ARBA00023254"/>
    </source>
</evidence>
<evidence type="ECO:0000256" key="9">
    <source>
        <dbReference type="SAM" id="Coils"/>
    </source>
</evidence>
<dbReference type="Proteomes" id="UP000694941">
    <property type="component" value="Unplaced"/>
</dbReference>
<sequence>MKDVFQLKDLEKIAPKEKGIISQSVKEVTQSLVDDGLIDTDKIGTSIYFWAFPSKAVNNRKRKLEDLKKQIEEAKKKLKSVNEAVTKAQIGREDTENRTKLVKELNLAEKEKEELKEEIQKYKDSDPDVLESIKKQTEIAKEATNRWTDNVFSIKSWCKKKFSIEESVLNKQFSIPEELDYVE</sequence>
<evidence type="ECO:0000256" key="8">
    <source>
        <dbReference type="PIRNR" id="PIRNR026991"/>
    </source>
</evidence>
<keyword evidence="5" id="KW-0233">DNA recombination</keyword>
<keyword evidence="4 9" id="KW-0175">Coiled coil</keyword>
<dbReference type="PANTHER" id="PTHR31398:SF0">
    <property type="entry name" value="MEIOTIC NUCLEAR DIVISION PROTEIN 1 HOMOLOG"/>
    <property type="match status" value="1"/>
</dbReference>
<protein>
    <recommendedName>
        <fullName evidence="3 8">Meiotic nuclear division protein 1 homolog</fullName>
    </recommendedName>
</protein>
<evidence type="ECO:0000313" key="12">
    <source>
        <dbReference type="Proteomes" id="UP000694941"/>
    </source>
</evidence>
<accession>A0ABM1S1H5</accession>
<keyword evidence="12" id="KW-1185">Reference proteome</keyword>
<gene>
    <name evidence="13" type="primary">LOC106478218</name>
</gene>
<dbReference type="GeneID" id="106478218"/>
<evidence type="ECO:0000256" key="1">
    <source>
        <dbReference type="ARBA" id="ARBA00004123"/>
    </source>
</evidence>
<evidence type="ECO:0000256" key="2">
    <source>
        <dbReference type="ARBA" id="ARBA00005981"/>
    </source>
</evidence>
<evidence type="ECO:0000256" key="3">
    <source>
        <dbReference type="ARBA" id="ARBA00013726"/>
    </source>
</evidence>
<dbReference type="InterPro" id="IPR040661">
    <property type="entry name" value="LZ3wCH"/>
</dbReference>
<evidence type="ECO:0000259" key="11">
    <source>
        <dbReference type="Pfam" id="PF18517"/>
    </source>
</evidence>
<dbReference type="PANTHER" id="PTHR31398">
    <property type="entry name" value="MEIOTIC NUCLEAR DIVISION PROTEIN 1 HOMOLOG"/>
    <property type="match status" value="1"/>
</dbReference>
<dbReference type="Pfam" id="PF18517">
    <property type="entry name" value="LZ3wCH"/>
    <property type="match status" value="1"/>
</dbReference>
<feature type="domain" description="Leucine zipper with capping helix" evidence="11">
    <location>
        <begin position="129"/>
        <end position="182"/>
    </location>
</feature>
<reference evidence="13" key="1">
    <citation type="submission" date="2025-08" db="UniProtKB">
        <authorList>
            <consortium name="RefSeq"/>
        </authorList>
    </citation>
    <scope>IDENTIFICATION</scope>
    <source>
        <tissue evidence="13">Muscle</tissue>
    </source>
</reference>
<feature type="domain" description="Mnd1 HTH" evidence="10">
    <location>
        <begin position="2"/>
        <end position="53"/>
    </location>
</feature>
<dbReference type="InterPro" id="IPR040453">
    <property type="entry name" value="Mnd1_HTH"/>
</dbReference>
<organism evidence="12 13">
    <name type="scientific">Limulus polyphemus</name>
    <name type="common">Atlantic horseshoe crab</name>
    <dbReference type="NCBI Taxonomy" id="6850"/>
    <lineage>
        <taxon>Eukaryota</taxon>
        <taxon>Metazoa</taxon>
        <taxon>Ecdysozoa</taxon>
        <taxon>Arthropoda</taxon>
        <taxon>Chelicerata</taxon>
        <taxon>Merostomata</taxon>
        <taxon>Xiphosura</taxon>
        <taxon>Limulidae</taxon>
        <taxon>Limulus</taxon>
    </lineage>
</organism>
<keyword evidence="6 8" id="KW-0539">Nucleus</keyword>